<evidence type="ECO:0000256" key="1">
    <source>
        <dbReference type="ARBA" id="ARBA00004123"/>
    </source>
</evidence>
<comment type="similarity">
    <text evidence="3">Belongs to the WHI5/NRM1 family.</text>
</comment>
<feature type="region of interest" description="Disordered" evidence="9">
    <location>
        <begin position="57"/>
        <end position="78"/>
    </location>
</feature>
<protein>
    <submittedName>
        <fullName evidence="10">Uncharacterized protein</fullName>
    </submittedName>
</protein>
<evidence type="ECO:0000256" key="3">
    <source>
        <dbReference type="ARBA" id="ARBA00006922"/>
    </source>
</evidence>
<evidence type="ECO:0000313" key="10">
    <source>
        <dbReference type="EMBL" id="KAF2502585.1"/>
    </source>
</evidence>
<proteinExistence type="inferred from homology"/>
<feature type="compositionally biased region" description="Low complexity" evidence="9">
    <location>
        <begin position="259"/>
        <end position="279"/>
    </location>
</feature>
<sequence>MSAPTTLPASPHNAFRDREATGTPNKCPARRTLGELTPKALNAAKTNNTAVEQLETLKNRSPLKQVQTLSPARQMDTENMSELHYPGFGRKRPITEVDGAVAREESSGYTYRPFDERDGSIQQAFRPSVIARMREDPSTYLVSFEGDDSEEIVPEPEAPVSQETNVSFSSLVNYNPDGSSSQARVSPPPQEVPEPSPPVNTSNTAAPTERKQRAEALRLRLRMAMYKVQTNQTEIPLANLKLPASSATTKPLSANSPKPSTLTTETSISTTDSSLTSTSTVPSITFSRALSSPAAKPPTKLQLLPAPILLPTAYSSRFITEAGIFPSSPPGSISPSQTHIHPPDLSPSHSFVTPIAQRRAFEQLSSPPGSAERVGGVNTGLRLNRRFEEGELTSSVVKGRAASGLIELMNSARR</sequence>
<dbReference type="GO" id="GO:0005634">
    <property type="term" value="C:nucleus"/>
    <property type="evidence" value="ECO:0007669"/>
    <property type="project" value="UniProtKB-SubCell"/>
</dbReference>
<dbReference type="Pfam" id="PF08528">
    <property type="entry name" value="Whi5"/>
    <property type="match status" value="1"/>
</dbReference>
<keyword evidence="8" id="KW-0539">Nucleus</keyword>
<keyword evidence="7" id="KW-0804">Transcription</keyword>
<feature type="compositionally biased region" description="Pro residues" evidence="9">
    <location>
        <begin position="186"/>
        <end position="198"/>
    </location>
</feature>
<name>A0A6A6RCU6_9PEZI</name>
<evidence type="ECO:0000256" key="6">
    <source>
        <dbReference type="ARBA" id="ARBA00023015"/>
    </source>
</evidence>
<dbReference type="OrthoDB" id="5345625at2759"/>
<feature type="compositionally biased region" description="Polar residues" evidence="9">
    <location>
        <begin position="161"/>
        <end position="184"/>
    </location>
</feature>
<evidence type="ECO:0000256" key="7">
    <source>
        <dbReference type="ARBA" id="ARBA00023163"/>
    </source>
</evidence>
<evidence type="ECO:0000256" key="2">
    <source>
        <dbReference type="ARBA" id="ARBA00004496"/>
    </source>
</evidence>
<comment type="subcellular location">
    <subcellularLocation>
        <location evidence="2">Cytoplasm</location>
    </subcellularLocation>
    <subcellularLocation>
        <location evidence="1">Nucleus</location>
    </subcellularLocation>
</comment>
<dbReference type="AlphaFoldDB" id="A0A6A6RCU6"/>
<feature type="region of interest" description="Disordered" evidence="9">
    <location>
        <begin position="247"/>
        <end position="279"/>
    </location>
</feature>
<keyword evidence="6" id="KW-0805">Transcription regulation</keyword>
<feature type="compositionally biased region" description="Polar residues" evidence="9">
    <location>
        <begin position="247"/>
        <end position="258"/>
    </location>
</feature>
<dbReference type="GO" id="GO:0005737">
    <property type="term" value="C:cytoplasm"/>
    <property type="evidence" value="ECO:0007669"/>
    <property type="project" value="UniProtKB-SubCell"/>
</dbReference>
<keyword evidence="4" id="KW-0963">Cytoplasm</keyword>
<feature type="compositionally biased region" description="Polar residues" evidence="9">
    <location>
        <begin position="62"/>
        <end position="71"/>
    </location>
</feature>
<evidence type="ECO:0000256" key="5">
    <source>
        <dbReference type="ARBA" id="ARBA00022491"/>
    </source>
</evidence>
<gene>
    <name evidence="10" type="ORF">BU16DRAFT_576568</name>
</gene>
<accession>A0A6A6RCU6</accession>
<feature type="region of interest" description="Disordered" evidence="9">
    <location>
        <begin position="145"/>
        <end position="211"/>
    </location>
</feature>
<keyword evidence="5" id="KW-0678">Repressor</keyword>
<dbReference type="EMBL" id="MU004181">
    <property type="protein sequence ID" value="KAF2502585.1"/>
    <property type="molecule type" value="Genomic_DNA"/>
</dbReference>
<evidence type="ECO:0000256" key="4">
    <source>
        <dbReference type="ARBA" id="ARBA00022490"/>
    </source>
</evidence>
<keyword evidence="11" id="KW-1185">Reference proteome</keyword>
<feature type="region of interest" description="Disordered" evidence="9">
    <location>
        <begin position="1"/>
        <end position="33"/>
    </location>
</feature>
<reference evidence="10" key="1">
    <citation type="journal article" date="2020" name="Stud. Mycol.">
        <title>101 Dothideomycetes genomes: a test case for predicting lifestyles and emergence of pathogens.</title>
        <authorList>
            <person name="Haridas S."/>
            <person name="Albert R."/>
            <person name="Binder M."/>
            <person name="Bloem J."/>
            <person name="Labutti K."/>
            <person name="Salamov A."/>
            <person name="Andreopoulos B."/>
            <person name="Baker S."/>
            <person name="Barry K."/>
            <person name="Bills G."/>
            <person name="Bluhm B."/>
            <person name="Cannon C."/>
            <person name="Castanera R."/>
            <person name="Culley D."/>
            <person name="Daum C."/>
            <person name="Ezra D."/>
            <person name="Gonzalez J."/>
            <person name="Henrissat B."/>
            <person name="Kuo A."/>
            <person name="Liang C."/>
            <person name="Lipzen A."/>
            <person name="Lutzoni F."/>
            <person name="Magnuson J."/>
            <person name="Mondo S."/>
            <person name="Nolan M."/>
            <person name="Ohm R."/>
            <person name="Pangilinan J."/>
            <person name="Park H.-J."/>
            <person name="Ramirez L."/>
            <person name="Alfaro M."/>
            <person name="Sun H."/>
            <person name="Tritt A."/>
            <person name="Yoshinaga Y."/>
            <person name="Zwiers L.-H."/>
            <person name="Turgeon B."/>
            <person name="Goodwin S."/>
            <person name="Spatafora J."/>
            <person name="Crous P."/>
            <person name="Grigoriev I."/>
        </authorList>
    </citation>
    <scope>NUCLEOTIDE SEQUENCE</scope>
    <source>
        <strain evidence="10">CBS 269.34</strain>
    </source>
</reference>
<evidence type="ECO:0000313" key="11">
    <source>
        <dbReference type="Proteomes" id="UP000799750"/>
    </source>
</evidence>
<dbReference type="InterPro" id="IPR013734">
    <property type="entry name" value="TF_Nrm1/Whi5"/>
</dbReference>
<organism evidence="10 11">
    <name type="scientific">Lophium mytilinum</name>
    <dbReference type="NCBI Taxonomy" id="390894"/>
    <lineage>
        <taxon>Eukaryota</taxon>
        <taxon>Fungi</taxon>
        <taxon>Dikarya</taxon>
        <taxon>Ascomycota</taxon>
        <taxon>Pezizomycotina</taxon>
        <taxon>Dothideomycetes</taxon>
        <taxon>Pleosporomycetidae</taxon>
        <taxon>Mytilinidiales</taxon>
        <taxon>Mytilinidiaceae</taxon>
        <taxon>Lophium</taxon>
    </lineage>
</organism>
<feature type="compositionally biased region" description="Acidic residues" evidence="9">
    <location>
        <begin position="145"/>
        <end position="154"/>
    </location>
</feature>
<evidence type="ECO:0000256" key="8">
    <source>
        <dbReference type="ARBA" id="ARBA00023242"/>
    </source>
</evidence>
<evidence type="ECO:0000256" key="9">
    <source>
        <dbReference type="SAM" id="MobiDB-lite"/>
    </source>
</evidence>
<dbReference type="Proteomes" id="UP000799750">
    <property type="component" value="Unassembled WGS sequence"/>
</dbReference>